<evidence type="ECO:0000313" key="1">
    <source>
        <dbReference type="EMBL" id="QDU80443.1"/>
    </source>
</evidence>
<evidence type="ECO:0000313" key="2">
    <source>
        <dbReference type="Proteomes" id="UP000317178"/>
    </source>
</evidence>
<dbReference type="Proteomes" id="UP000317178">
    <property type="component" value="Chromosome"/>
</dbReference>
<dbReference type="AlphaFoldDB" id="A0A518CML0"/>
<accession>A0A518CML0</accession>
<proteinExistence type="predicted"/>
<name>A0A518CML0_9PLAN</name>
<keyword evidence="2" id="KW-1185">Reference proteome</keyword>
<reference evidence="1 2" key="1">
    <citation type="submission" date="2019-02" db="EMBL/GenBank/DDBJ databases">
        <title>Deep-cultivation of Planctomycetes and their phenomic and genomic characterization uncovers novel biology.</title>
        <authorList>
            <person name="Wiegand S."/>
            <person name="Jogler M."/>
            <person name="Boedeker C."/>
            <person name="Pinto D."/>
            <person name="Vollmers J."/>
            <person name="Rivas-Marin E."/>
            <person name="Kohn T."/>
            <person name="Peeters S.H."/>
            <person name="Heuer A."/>
            <person name="Rast P."/>
            <person name="Oberbeckmann S."/>
            <person name="Bunk B."/>
            <person name="Jeske O."/>
            <person name="Meyerdierks A."/>
            <person name="Storesund J.E."/>
            <person name="Kallscheuer N."/>
            <person name="Luecker S."/>
            <person name="Lage O.M."/>
            <person name="Pohl T."/>
            <person name="Merkel B.J."/>
            <person name="Hornburger P."/>
            <person name="Mueller R.-W."/>
            <person name="Bruemmer F."/>
            <person name="Labrenz M."/>
            <person name="Spormann A.M."/>
            <person name="Op den Camp H."/>
            <person name="Overmann J."/>
            <person name="Amann R."/>
            <person name="Jetten M.S.M."/>
            <person name="Mascher T."/>
            <person name="Medema M.H."/>
            <person name="Devos D.P."/>
            <person name="Kaster A.-K."/>
            <person name="Ovreas L."/>
            <person name="Rohde M."/>
            <person name="Galperin M.Y."/>
            <person name="Jogler C."/>
        </authorList>
    </citation>
    <scope>NUCLEOTIDE SEQUENCE [LARGE SCALE GENOMIC DNA]</scope>
    <source>
        <strain evidence="1 2">Pla110</strain>
    </source>
</reference>
<dbReference type="EMBL" id="CP036281">
    <property type="protein sequence ID" value="QDU80443.1"/>
    <property type="molecule type" value="Genomic_DNA"/>
</dbReference>
<dbReference type="KEGG" id="plon:Pla110_21730"/>
<sequence length="73" mass="8283">MATEVQCLGPVGLDDDTFDIHFQNHKQPNQLDLILQIISRRFLDLLGRTEKTTGIRSFGFVRLESILSLHCGL</sequence>
<protein>
    <submittedName>
        <fullName evidence="1">Uncharacterized protein</fullName>
    </submittedName>
</protein>
<gene>
    <name evidence="1" type="ORF">Pla110_21730</name>
</gene>
<organism evidence="1 2">
    <name type="scientific">Polystyrenella longa</name>
    <dbReference type="NCBI Taxonomy" id="2528007"/>
    <lineage>
        <taxon>Bacteria</taxon>
        <taxon>Pseudomonadati</taxon>
        <taxon>Planctomycetota</taxon>
        <taxon>Planctomycetia</taxon>
        <taxon>Planctomycetales</taxon>
        <taxon>Planctomycetaceae</taxon>
        <taxon>Polystyrenella</taxon>
    </lineage>
</organism>